<dbReference type="InterPro" id="IPR010982">
    <property type="entry name" value="Lambda_DNA-bd_dom_sf"/>
</dbReference>
<organism evidence="2 3">
    <name type="scientific">Clostridium ljungdahlii</name>
    <dbReference type="NCBI Taxonomy" id="1538"/>
    <lineage>
        <taxon>Bacteria</taxon>
        <taxon>Bacillati</taxon>
        <taxon>Bacillota</taxon>
        <taxon>Clostridia</taxon>
        <taxon>Eubacteriales</taxon>
        <taxon>Clostridiaceae</taxon>
        <taxon>Clostridium</taxon>
    </lineage>
</organism>
<feature type="domain" description="HTH cro/C1-type" evidence="1">
    <location>
        <begin position="8"/>
        <end position="61"/>
    </location>
</feature>
<dbReference type="RefSeq" id="WP_063554792.1">
    <property type="nucleotide sequence ID" value="NZ_LITT01000011.1"/>
</dbReference>
<dbReference type="EMBL" id="LITT01000011">
    <property type="protein sequence ID" value="OAA90332.1"/>
    <property type="molecule type" value="Genomic_DNA"/>
</dbReference>
<dbReference type="PANTHER" id="PTHR37038">
    <property type="entry name" value="TRANSCRIPTIONAL REGULATOR-RELATED"/>
    <property type="match status" value="1"/>
</dbReference>
<dbReference type="GO" id="GO:0003677">
    <property type="term" value="F:DNA binding"/>
    <property type="evidence" value="ECO:0007669"/>
    <property type="project" value="InterPro"/>
</dbReference>
<dbReference type="InterPro" id="IPR010057">
    <property type="entry name" value="Transcription_activator_Rgg_C"/>
</dbReference>
<evidence type="ECO:0000259" key="1">
    <source>
        <dbReference type="PROSITE" id="PS50943"/>
    </source>
</evidence>
<comment type="caution">
    <text evidence="2">The sequence shown here is derived from an EMBL/GenBank/DDBJ whole genome shotgun (WGS) entry which is preliminary data.</text>
</comment>
<dbReference type="CDD" id="cd00093">
    <property type="entry name" value="HTH_XRE"/>
    <property type="match status" value="1"/>
</dbReference>
<name>A0A162L2S7_9CLOT</name>
<dbReference type="PROSITE" id="PS50943">
    <property type="entry name" value="HTH_CROC1"/>
    <property type="match status" value="1"/>
</dbReference>
<accession>A0A162L2S7</accession>
<dbReference type="NCBIfam" id="TIGR01716">
    <property type="entry name" value="RGG_Cterm"/>
    <property type="match status" value="1"/>
</dbReference>
<evidence type="ECO:0000313" key="2">
    <source>
        <dbReference type="EMBL" id="OAA90332.1"/>
    </source>
</evidence>
<dbReference type="PATRIC" id="fig|1538.10.peg.137"/>
<dbReference type="OrthoDB" id="2310942at2"/>
<dbReference type="Pfam" id="PF21259">
    <property type="entry name" value="Rgg_C"/>
    <property type="match status" value="1"/>
</dbReference>
<dbReference type="AlphaFoldDB" id="A0A162L2S7"/>
<gene>
    <name evidence="2" type="ORF">WY13_01235</name>
</gene>
<reference evidence="2 3" key="1">
    <citation type="journal article" date="2015" name="Biotechnol. Bioeng.">
        <title>Genome sequence and phenotypic characterization of Caulobacter segnis.</title>
        <authorList>
            <person name="Patel S."/>
            <person name="Fletcher B."/>
            <person name="Scott D.C."/>
            <person name="Ely B."/>
        </authorList>
    </citation>
    <scope>NUCLEOTIDE SEQUENCE [LARGE SCALE GENOMIC DNA]</scope>
    <source>
        <strain evidence="2 3">ERI-2</strain>
    </source>
</reference>
<proteinExistence type="predicted"/>
<dbReference type="Gene3D" id="1.25.40.10">
    <property type="entry name" value="Tetratricopeptide repeat domain"/>
    <property type="match status" value="1"/>
</dbReference>
<dbReference type="InterPro" id="IPR011990">
    <property type="entry name" value="TPR-like_helical_dom_sf"/>
</dbReference>
<protein>
    <submittedName>
        <fullName evidence="2">Helix-turn-helix domain protein</fullName>
    </submittedName>
</protein>
<evidence type="ECO:0000313" key="3">
    <source>
        <dbReference type="Proteomes" id="UP000077407"/>
    </source>
</evidence>
<dbReference type="InterPro" id="IPR001387">
    <property type="entry name" value="Cro/C1-type_HTH"/>
</dbReference>
<dbReference type="Proteomes" id="UP000077407">
    <property type="component" value="Unassembled WGS sequence"/>
</dbReference>
<sequence length="293" mass="34866">MEKYGCTIRKIRKSKGFSQKEIYTGILSKSFAIDFEKGLYDIKFSLMIKILSRLMISVDELILIHNDFHNPVIDDSLFELDMEKFREDAAYSKKIEIKMQEEAYKNKDSASMIRYMEILALKAFYKESDYEKSHDYQIAKRNIQKYLFDVESWNLSELRLFSDMSFLYEDGEGKTELFQCAWNSIEKYKYYPDFAVYICHLLTNNLFHLIYTEKYSLAKKAIDRLYELTKDVTMLTWKVILFYLEGLYYYANGKVEKGLNEIEIAKKIYCVTGNNFMVEKINLGLEMMQNQKK</sequence>
<dbReference type="InterPro" id="IPR053163">
    <property type="entry name" value="HTH-type_regulator_Rgg"/>
</dbReference>
<dbReference type="PANTHER" id="PTHR37038:SF12">
    <property type="entry name" value="TRANSCRIPTIONAL REGULATOR"/>
    <property type="match status" value="1"/>
</dbReference>
<dbReference type="SUPFAM" id="SSF47413">
    <property type="entry name" value="lambda repressor-like DNA-binding domains"/>
    <property type="match status" value="1"/>
</dbReference>
<dbReference type="SMART" id="SM00530">
    <property type="entry name" value="HTH_XRE"/>
    <property type="match status" value="1"/>
</dbReference>